<feature type="transmembrane region" description="Helical" evidence="3">
    <location>
        <begin position="200"/>
        <end position="220"/>
    </location>
</feature>
<keyword evidence="3" id="KW-0472">Membrane</keyword>
<dbReference type="AlphaFoldDB" id="A0A563EN45"/>
<evidence type="ECO:0000259" key="4">
    <source>
        <dbReference type="Pfam" id="PF00892"/>
    </source>
</evidence>
<dbReference type="Pfam" id="PF00892">
    <property type="entry name" value="EamA"/>
    <property type="match status" value="1"/>
</dbReference>
<feature type="transmembrane region" description="Helical" evidence="3">
    <location>
        <begin position="65"/>
        <end position="85"/>
    </location>
</feature>
<dbReference type="OrthoDB" id="5150004at2"/>
<dbReference type="Proteomes" id="UP000316639">
    <property type="component" value="Unassembled WGS sequence"/>
</dbReference>
<feature type="transmembrane region" description="Helical" evidence="3">
    <location>
        <begin position="255"/>
        <end position="272"/>
    </location>
</feature>
<accession>A0A563EN45</accession>
<reference evidence="5 6" key="1">
    <citation type="submission" date="2019-07" db="EMBL/GenBank/DDBJ databases">
        <title>Lentzea xizangensis sp. nov., isolated from Qinghai-Tibetan Plateau Soils.</title>
        <authorList>
            <person name="Huang J."/>
        </authorList>
    </citation>
    <scope>NUCLEOTIDE SEQUENCE [LARGE SCALE GENOMIC DNA]</scope>
    <source>
        <strain evidence="5 6">FXJ1.1311</strain>
    </source>
</reference>
<organism evidence="5 6">
    <name type="scientific">Lentzea tibetensis</name>
    <dbReference type="NCBI Taxonomy" id="2591470"/>
    <lineage>
        <taxon>Bacteria</taxon>
        <taxon>Bacillati</taxon>
        <taxon>Actinomycetota</taxon>
        <taxon>Actinomycetes</taxon>
        <taxon>Pseudonocardiales</taxon>
        <taxon>Pseudonocardiaceae</taxon>
        <taxon>Lentzea</taxon>
    </lineage>
</organism>
<feature type="transmembrane region" description="Helical" evidence="3">
    <location>
        <begin position="91"/>
        <end position="110"/>
    </location>
</feature>
<evidence type="ECO:0000256" key="2">
    <source>
        <dbReference type="SAM" id="MobiDB-lite"/>
    </source>
</evidence>
<feature type="transmembrane region" description="Helical" evidence="3">
    <location>
        <begin position="35"/>
        <end position="53"/>
    </location>
</feature>
<dbReference type="SUPFAM" id="SSF103481">
    <property type="entry name" value="Multidrug resistance efflux transporter EmrE"/>
    <property type="match status" value="2"/>
</dbReference>
<name>A0A563EN45_9PSEU</name>
<feature type="region of interest" description="Disordered" evidence="2">
    <location>
        <begin position="281"/>
        <end position="306"/>
    </location>
</feature>
<dbReference type="InterPro" id="IPR037185">
    <property type="entry name" value="EmrE-like"/>
</dbReference>
<evidence type="ECO:0000313" key="6">
    <source>
        <dbReference type="Proteomes" id="UP000316639"/>
    </source>
</evidence>
<evidence type="ECO:0000313" key="5">
    <source>
        <dbReference type="EMBL" id="TWP48606.1"/>
    </source>
</evidence>
<evidence type="ECO:0000256" key="3">
    <source>
        <dbReference type="SAM" id="Phobius"/>
    </source>
</evidence>
<feature type="compositionally biased region" description="Polar residues" evidence="2">
    <location>
        <begin position="290"/>
        <end position="300"/>
    </location>
</feature>
<keyword evidence="3" id="KW-0812">Transmembrane</keyword>
<keyword evidence="6" id="KW-1185">Reference proteome</keyword>
<evidence type="ECO:0000256" key="1">
    <source>
        <dbReference type="ARBA" id="ARBA00007362"/>
    </source>
</evidence>
<feature type="transmembrane region" description="Helical" evidence="3">
    <location>
        <begin position="232"/>
        <end position="249"/>
    </location>
</feature>
<feature type="transmembrane region" description="Helical" evidence="3">
    <location>
        <begin position="117"/>
        <end position="136"/>
    </location>
</feature>
<dbReference type="GO" id="GO:0016020">
    <property type="term" value="C:membrane"/>
    <property type="evidence" value="ECO:0007669"/>
    <property type="project" value="InterPro"/>
</dbReference>
<keyword evidence="3" id="KW-1133">Transmembrane helix</keyword>
<sequence>MRLGVVAGAGAATIVGASVPVTGMLEGYPLLTGQAMRYALGAAVLLLVVLVSGKRLPLPALRDMPALLGLVATGMLGFNAVILAAQRYAEPGFVAAVLGASPIALALLAARRSAAAVVGAVVVGAGVVVLSGGGAWHGPGLALALLTMAGEVSFTVFAVGVVRRLGVLAVSTWTCLLAAVIGAVAGTFVGGWRMPDTRQLVALILLGTLLTAVAFGLWYFSVNTLGPDRAGVLIGMMPVSGLVTSVALGAQQLTLVSVLGALTVGLGCVIGLRRGRSANLSRGPLEGDTPETTLPHSTDISAGAVQ</sequence>
<feature type="domain" description="EamA" evidence="4">
    <location>
        <begin position="139"/>
        <end position="270"/>
    </location>
</feature>
<protein>
    <submittedName>
        <fullName evidence="5">DMT family transporter</fullName>
    </submittedName>
</protein>
<dbReference type="RefSeq" id="WP_146355838.1">
    <property type="nucleotide sequence ID" value="NZ_VOBR01000019.1"/>
</dbReference>
<comment type="caution">
    <text evidence="5">The sequence shown here is derived from an EMBL/GenBank/DDBJ whole genome shotgun (WGS) entry which is preliminary data.</text>
</comment>
<gene>
    <name evidence="5" type="ORF">FKR81_27135</name>
</gene>
<comment type="similarity">
    <text evidence="1">Belongs to the EamA transporter family.</text>
</comment>
<feature type="transmembrane region" description="Helical" evidence="3">
    <location>
        <begin position="142"/>
        <end position="162"/>
    </location>
</feature>
<proteinExistence type="inferred from homology"/>
<feature type="transmembrane region" description="Helical" evidence="3">
    <location>
        <begin position="174"/>
        <end position="194"/>
    </location>
</feature>
<dbReference type="InterPro" id="IPR000620">
    <property type="entry name" value="EamA_dom"/>
</dbReference>
<dbReference type="EMBL" id="VOBR01000019">
    <property type="protein sequence ID" value="TWP48606.1"/>
    <property type="molecule type" value="Genomic_DNA"/>
</dbReference>